<name>A0A9N9FR81_9GLOM</name>
<gene>
    <name evidence="2" type="ORF">ALEPTO_LOCUS5917</name>
</gene>
<feature type="compositionally biased region" description="Polar residues" evidence="1">
    <location>
        <begin position="24"/>
        <end position="34"/>
    </location>
</feature>
<sequence length="52" mass="5939">MSTTENQMSVVQQIDRQNSDTRNSDILNSRNNIPISKVPKILKSDIHPEMLT</sequence>
<dbReference type="Proteomes" id="UP000789508">
    <property type="component" value="Unassembled WGS sequence"/>
</dbReference>
<keyword evidence="3" id="KW-1185">Reference proteome</keyword>
<feature type="region of interest" description="Disordered" evidence="1">
    <location>
        <begin position="1"/>
        <end position="34"/>
    </location>
</feature>
<organism evidence="2 3">
    <name type="scientific">Ambispora leptoticha</name>
    <dbReference type="NCBI Taxonomy" id="144679"/>
    <lineage>
        <taxon>Eukaryota</taxon>
        <taxon>Fungi</taxon>
        <taxon>Fungi incertae sedis</taxon>
        <taxon>Mucoromycota</taxon>
        <taxon>Glomeromycotina</taxon>
        <taxon>Glomeromycetes</taxon>
        <taxon>Archaeosporales</taxon>
        <taxon>Ambisporaceae</taxon>
        <taxon>Ambispora</taxon>
    </lineage>
</organism>
<accession>A0A9N9FR81</accession>
<reference evidence="2" key="1">
    <citation type="submission" date="2021-06" db="EMBL/GenBank/DDBJ databases">
        <authorList>
            <person name="Kallberg Y."/>
            <person name="Tangrot J."/>
            <person name="Rosling A."/>
        </authorList>
    </citation>
    <scope>NUCLEOTIDE SEQUENCE</scope>
    <source>
        <strain evidence="2">FL130A</strain>
    </source>
</reference>
<dbReference type="AlphaFoldDB" id="A0A9N9FR81"/>
<evidence type="ECO:0000313" key="3">
    <source>
        <dbReference type="Proteomes" id="UP000789508"/>
    </source>
</evidence>
<feature type="compositionally biased region" description="Polar residues" evidence="1">
    <location>
        <begin position="1"/>
        <end position="16"/>
    </location>
</feature>
<comment type="caution">
    <text evidence="2">The sequence shown here is derived from an EMBL/GenBank/DDBJ whole genome shotgun (WGS) entry which is preliminary data.</text>
</comment>
<protein>
    <submittedName>
        <fullName evidence="2">7102_t:CDS:1</fullName>
    </submittedName>
</protein>
<evidence type="ECO:0000313" key="2">
    <source>
        <dbReference type="EMBL" id="CAG8551925.1"/>
    </source>
</evidence>
<dbReference type="EMBL" id="CAJVPS010001836">
    <property type="protein sequence ID" value="CAG8551925.1"/>
    <property type="molecule type" value="Genomic_DNA"/>
</dbReference>
<evidence type="ECO:0000256" key="1">
    <source>
        <dbReference type="SAM" id="MobiDB-lite"/>
    </source>
</evidence>
<proteinExistence type="predicted"/>